<evidence type="ECO:0000256" key="3">
    <source>
        <dbReference type="ARBA" id="ARBA00023125"/>
    </source>
</evidence>
<comment type="caution">
    <text evidence="9">The sequence shown here is derived from an EMBL/GenBank/DDBJ whole genome shotgun (WGS) entry which is preliminary data.</text>
</comment>
<dbReference type="SMART" id="SM00380">
    <property type="entry name" value="AP2"/>
    <property type="match status" value="1"/>
</dbReference>
<keyword evidence="2" id="KW-0805">Transcription regulation</keyword>
<dbReference type="SUPFAM" id="SSF54171">
    <property type="entry name" value="DNA-binding domain"/>
    <property type="match status" value="1"/>
</dbReference>
<evidence type="ECO:0000256" key="5">
    <source>
        <dbReference type="ARBA" id="ARBA00023163"/>
    </source>
</evidence>
<proteinExistence type="inferred from homology"/>
<dbReference type="PANTHER" id="PTHR31985:SF215">
    <property type="entry name" value="OS02G0781300 PROTEIN"/>
    <property type="match status" value="1"/>
</dbReference>
<dbReference type="Pfam" id="PF00847">
    <property type="entry name" value="AP2"/>
    <property type="match status" value="1"/>
</dbReference>
<protein>
    <recommendedName>
        <fullName evidence="8">AP2/ERF domain-containing protein</fullName>
    </recommendedName>
</protein>
<keyword evidence="3" id="KW-0238">DNA-binding</keyword>
<comment type="subcellular location">
    <subcellularLocation>
        <location evidence="1">Nucleus</location>
    </subcellularLocation>
</comment>
<evidence type="ECO:0000313" key="9">
    <source>
        <dbReference type="EMBL" id="KAG0503809.1"/>
    </source>
</evidence>
<dbReference type="GO" id="GO:0005634">
    <property type="term" value="C:nucleus"/>
    <property type="evidence" value="ECO:0007669"/>
    <property type="project" value="UniProtKB-SubCell"/>
</dbReference>
<dbReference type="OrthoDB" id="1918918at2759"/>
<dbReference type="PROSITE" id="PS51032">
    <property type="entry name" value="AP2_ERF"/>
    <property type="match status" value="1"/>
</dbReference>
<evidence type="ECO:0000256" key="2">
    <source>
        <dbReference type="ARBA" id="ARBA00023015"/>
    </source>
</evidence>
<dbReference type="GO" id="GO:0003700">
    <property type="term" value="F:DNA-binding transcription factor activity"/>
    <property type="evidence" value="ECO:0007669"/>
    <property type="project" value="InterPro"/>
</dbReference>
<keyword evidence="6" id="KW-0539">Nucleus</keyword>
<dbReference type="PANTHER" id="PTHR31985">
    <property type="entry name" value="ETHYLENE-RESPONSIVE TRANSCRIPTION FACTOR ERF042-RELATED"/>
    <property type="match status" value="1"/>
</dbReference>
<dbReference type="EMBL" id="JADCNM010000001">
    <property type="protein sequence ID" value="KAG0503809.1"/>
    <property type="molecule type" value="Genomic_DNA"/>
</dbReference>
<dbReference type="FunFam" id="3.30.730.10:FF:000001">
    <property type="entry name" value="Ethylene-responsive transcription factor 2"/>
    <property type="match status" value="1"/>
</dbReference>
<gene>
    <name evidence="9" type="ORF">HPP92_003881</name>
</gene>
<dbReference type="InterPro" id="IPR001471">
    <property type="entry name" value="AP2/ERF_dom"/>
</dbReference>
<accession>A0A835S411</accession>
<dbReference type="PRINTS" id="PR00367">
    <property type="entry name" value="ETHRSPELEMNT"/>
</dbReference>
<dbReference type="Gene3D" id="3.30.730.10">
    <property type="entry name" value="AP2/ERF domain"/>
    <property type="match status" value="1"/>
</dbReference>
<evidence type="ECO:0000256" key="6">
    <source>
        <dbReference type="ARBA" id="ARBA00023242"/>
    </source>
</evidence>
<dbReference type="Proteomes" id="UP000639772">
    <property type="component" value="Chromosome 1"/>
</dbReference>
<dbReference type="GO" id="GO:0003677">
    <property type="term" value="F:DNA binding"/>
    <property type="evidence" value="ECO:0007669"/>
    <property type="project" value="UniProtKB-KW"/>
</dbReference>
<keyword evidence="5" id="KW-0804">Transcription</keyword>
<keyword evidence="4" id="KW-0010">Activator</keyword>
<organism evidence="9 10">
    <name type="scientific">Vanilla planifolia</name>
    <name type="common">Vanilla</name>
    <dbReference type="NCBI Taxonomy" id="51239"/>
    <lineage>
        <taxon>Eukaryota</taxon>
        <taxon>Viridiplantae</taxon>
        <taxon>Streptophyta</taxon>
        <taxon>Embryophyta</taxon>
        <taxon>Tracheophyta</taxon>
        <taxon>Spermatophyta</taxon>
        <taxon>Magnoliopsida</taxon>
        <taxon>Liliopsida</taxon>
        <taxon>Asparagales</taxon>
        <taxon>Orchidaceae</taxon>
        <taxon>Vanilloideae</taxon>
        <taxon>Vanilleae</taxon>
        <taxon>Vanilla</taxon>
    </lineage>
</organism>
<name>A0A835S411_VANPL</name>
<evidence type="ECO:0000259" key="8">
    <source>
        <dbReference type="PROSITE" id="PS51032"/>
    </source>
</evidence>
<dbReference type="InterPro" id="IPR016177">
    <property type="entry name" value="DNA-bd_dom_sf"/>
</dbReference>
<feature type="domain" description="AP2/ERF" evidence="8">
    <location>
        <begin position="14"/>
        <end position="71"/>
    </location>
</feature>
<dbReference type="AlphaFoldDB" id="A0A835S411"/>
<dbReference type="InterPro" id="IPR051032">
    <property type="entry name" value="AP2/ERF_TF_ERF_subfamily"/>
</dbReference>
<evidence type="ECO:0000313" key="10">
    <source>
        <dbReference type="Proteomes" id="UP000639772"/>
    </source>
</evidence>
<evidence type="ECO:0000256" key="4">
    <source>
        <dbReference type="ARBA" id="ARBA00023159"/>
    </source>
</evidence>
<comment type="similarity">
    <text evidence="7">Belongs to the AP2/ERF transcription factor family. ERF subfamily.</text>
</comment>
<sequence length="163" mass="18079">MTTPMSEAEQSTARYKGVRKRKWGKWVSEVRLPNSRERIWLGSYDTAEQAARAFDAASFILRGSRASLNFPDRVPDTAISGAASTPQQIQAAAARHAYSISEEVGTFAAQGTSELEFMELPAEQAFSETDEFVYGWMNPALGVPEEEAEEGDDIFDVISLWSF</sequence>
<dbReference type="CDD" id="cd00018">
    <property type="entry name" value="AP2"/>
    <property type="match status" value="1"/>
</dbReference>
<reference evidence="9 10" key="1">
    <citation type="journal article" date="2020" name="Nat. Food">
        <title>A phased Vanilla planifolia genome enables genetic improvement of flavour and production.</title>
        <authorList>
            <person name="Hasing T."/>
            <person name="Tang H."/>
            <person name="Brym M."/>
            <person name="Khazi F."/>
            <person name="Huang T."/>
            <person name="Chambers A.H."/>
        </authorList>
    </citation>
    <scope>NUCLEOTIDE SEQUENCE [LARGE SCALE GENOMIC DNA]</scope>
    <source>
        <tissue evidence="9">Leaf</tissue>
    </source>
</reference>
<evidence type="ECO:0000256" key="1">
    <source>
        <dbReference type="ARBA" id="ARBA00004123"/>
    </source>
</evidence>
<dbReference type="InterPro" id="IPR036955">
    <property type="entry name" value="AP2/ERF_dom_sf"/>
</dbReference>
<evidence type="ECO:0000256" key="7">
    <source>
        <dbReference type="ARBA" id="ARBA00024343"/>
    </source>
</evidence>